<dbReference type="Pfam" id="PF00249">
    <property type="entry name" value="Myb_DNA-binding"/>
    <property type="match status" value="1"/>
</dbReference>
<dbReference type="GO" id="GO:0005634">
    <property type="term" value="C:nucleus"/>
    <property type="evidence" value="ECO:0007669"/>
    <property type="project" value="UniProtKB-SubCell"/>
</dbReference>
<dbReference type="PANTHER" id="PTHR31314:SF168">
    <property type="entry name" value="MYB-LIKE HTH TRANSCRIPTIONAL REGULATOR FAMILY PROTEIN"/>
    <property type="match status" value="1"/>
</dbReference>
<dbReference type="AlphaFoldDB" id="A0AAP0DA74"/>
<comment type="caution">
    <text evidence="7">The sequence shown here is derived from an EMBL/GenBank/DDBJ whole genome shotgun (WGS) entry which is preliminary data.</text>
</comment>
<evidence type="ECO:0000256" key="2">
    <source>
        <dbReference type="ARBA" id="ARBA00023015"/>
    </source>
</evidence>
<dbReference type="NCBIfam" id="TIGR01557">
    <property type="entry name" value="myb_SHAQKYF"/>
    <property type="match status" value="1"/>
</dbReference>
<keyword evidence="4" id="KW-0539">Nucleus</keyword>
<comment type="subcellular location">
    <subcellularLocation>
        <location evidence="1">Nucleus</location>
    </subcellularLocation>
</comment>
<keyword evidence="2" id="KW-0805">Transcription regulation</keyword>
<dbReference type="PROSITE" id="PS51294">
    <property type="entry name" value="HTH_MYB"/>
    <property type="match status" value="1"/>
</dbReference>
<feature type="compositionally biased region" description="Polar residues" evidence="5">
    <location>
        <begin position="29"/>
        <end position="42"/>
    </location>
</feature>
<dbReference type="Gene3D" id="1.10.10.60">
    <property type="entry name" value="Homeodomain-like"/>
    <property type="match status" value="1"/>
</dbReference>
<feature type="region of interest" description="Disordered" evidence="5">
    <location>
        <begin position="27"/>
        <end position="54"/>
    </location>
</feature>
<keyword evidence="8" id="KW-1185">Reference proteome</keyword>
<proteinExistence type="predicted"/>
<dbReference type="Proteomes" id="UP001408789">
    <property type="component" value="Unassembled WGS sequence"/>
</dbReference>
<protein>
    <recommendedName>
        <fullName evidence="6">HTH myb-type domain-containing protein</fullName>
    </recommendedName>
</protein>
<evidence type="ECO:0000259" key="6">
    <source>
        <dbReference type="PROSITE" id="PS51294"/>
    </source>
</evidence>
<evidence type="ECO:0000256" key="4">
    <source>
        <dbReference type="ARBA" id="ARBA00023242"/>
    </source>
</evidence>
<dbReference type="InterPro" id="IPR046955">
    <property type="entry name" value="PHR1-like"/>
</dbReference>
<dbReference type="InterPro" id="IPR017930">
    <property type="entry name" value="Myb_dom"/>
</dbReference>
<dbReference type="GO" id="GO:0003700">
    <property type="term" value="F:DNA-binding transcription factor activity"/>
    <property type="evidence" value="ECO:0007669"/>
    <property type="project" value="InterPro"/>
</dbReference>
<dbReference type="InterPro" id="IPR001005">
    <property type="entry name" value="SANT/Myb"/>
</dbReference>
<evidence type="ECO:0000256" key="3">
    <source>
        <dbReference type="ARBA" id="ARBA00023163"/>
    </source>
</evidence>
<organism evidence="7 8">
    <name type="scientific">Deinandra increscens subsp. villosa</name>
    <dbReference type="NCBI Taxonomy" id="3103831"/>
    <lineage>
        <taxon>Eukaryota</taxon>
        <taxon>Viridiplantae</taxon>
        <taxon>Streptophyta</taxon>
        <taxon>Embryophyta</taxon>
        <taxon>Tracheophyta</taxon>
        <taxon>Spermatophyta</taxon>
        <taxon>Magnoliopsida</taxon>
        <taxon>eudicotyledons</taxon>
        <taxon>Gunneridae</taxon>
        <taxon>Pentapetalae</taxon>
        <taxon>asterids</taxon>
        <taxon>campanulids</taxon>
        <taxon>Asterales</taxon>
        <taxon>Asteraceae</taxon>
        <taxon>Asteroideae</taxon>
        <taxon>Heliantheae alliance</taxon>
        <taxon>Madieae</taxon>
        <taxon>Madiinae</taxon>
        <taxon>Deinandra</taxon>
    </lineage>
</organism>
<dbReference type="FunFam" id="1.10.10.60:FF:000002">
    <property type="entry name" value="Myb family transcription factor"/>
    <property type="match status" value="1"/>
</dbReference>
<feature type="domain" description="HTH myb-type" evidence="6">
    <location>
        <begin position="61"/>
        <end position="121"/>
    </location>
</feature>
<sequence>MIKDGGCDCLDKNDHLCWRKLEADDDVNNTKSSESSRNNSATDRLEDEKTGASTRVRQYVRSKMPRLRWTPELHHVFVRAVERLGGQERATPKLVLQLMNIKGLNIAHVKSHLQMYRSKRIDDQGQVISEEDHYDMRNNHHVKSLWQLPMFNPRSFRPNPSNNGASVRSRNNSRMANHDLVNGIGAYYTSKIWNSSREEQNYKIAQYELEDGARLMQEWVIKQALINTRSTLVDHQLMNSQRLDNVPNEGKKRKAADSGLDLNLSLSVKVRSQEKEVEEVDSSLSLSLFPSSPKQKTHDFSWLEDAKCAKNHPRWASTLDLTI</sequence>
<dbReference type="SUPFAM" id="SSF46689">
    <property type="entry name" value="Homeodomain-like"/>
    <property type="match status" value="1"/>
</dbReference>
<dbReference type="GO" id="GO:0003677">
    <property type="term" value="F:DNA binding"/>
    <property type="evidence" value="ECO:0007669"/>
    <property type="project" value="InterPro"/>
</dbReference>
<evidence type="ECO:0000313" key="7">
    <source>
        <dbReference type="EMBL" id="KAK9069097.1"/>
    </source>
</evidence>
<dbReference type="InterPro" id="IPR009057">
    <property type="entry name" value="Homeodomain-like_sf"/>
</dbReference>
<gene>
    <name evidence="7" type="ORF">SSX86_013213</name>
</gene>
<accession>A0AAP0DA74</accession>
<name>A0AAP0DA74_9ASTR</name>
<dbReference type="EMBL" id="JBCNJP010000014">
    <property type="protein sequence ID" value="KAK9069097.1"/>
    <property type="molecule type" value="Genomic_DNA"/>
</dbReference>
<dbReference type="PANTHER" id="PTHR31314">
    <property type="entry name" value="MYB FAMILY TRANSCRIPTION FACTOR PHL7-LIKE"/>
    <property type="match status" value="1"/>
</dbReference>
<evidence type="ECO:0000313" key="8">
    <source>
        <dbReference type="Proteomes" id="UP001408789"/>
    </source>
</evidence>
<evidence type="ECO:0000256" key="5">
    <source>
        <dbReference type="SAM" id="MobiDB-lite"/>
    </source>
</evidence>
<dbReference type="InterPro" id="IPR006447">
    <property type="entry name" value="Myb_dom_plants"/>
</dbReference>
<keyword evidence="3" id="KW-0804">Transcription</keyword>
<reference evidence="7 8" key="1">
    <citation type="submission" date="2024-04" db="EMBL/GenBank/DDBJ databases">
        <title>The reference genome of an endangered Asteraceae, Deinandra increscens subsp. villosa, native to the Central Coast of California.</title>
        <authorList>
            <person name="Guilliams M."/>
            <person name="Hasenstab-Lehman K."/>
            <person name="Meyer R."/>
            <person name="Mcevoy S."/>
        </authorList>
    </citation>
    <scope>NUCLEOTIDE SEQUENCE [LARGE SCALE GENOMIC DNA]</scope>
    <source>
        <tissue evidence="7">Leaf</tissue>
    </source>
</reference>
<evidence type="ECO:0000256" key="1">
    <source>
        <dbReference type="ARBA" id="ARBA00004123"/>
    </source>
</evidence>